<comment type="catalytic activity">
    <reaction evidence="5">
        <text>(6R)-5,10-methylene-5,6,7,8-tetrahydrofolate + 3-methyl-2-oxobutanoate + H2O = 2-dehydropantoate + (6S)-5,6,7,8-tetrahydrofolate</text>
        <dbReference type="Rhea" id="RHEA:11824"/>
        <dbReference type="ChEBI" id="CHEBI:11561"/>
        <dbReference type="ChEBI" id="CHEBI:11851"/>
        <dbReference type="ChEBI" id="CHEBI:15377"/>
        <dbReference type="ChEBI" id="CHEBI:15636"/>
        <dbReference type="ChEBI" id="CHEBI:57453"/>
        <dbReference type="EC" id="2.1.2.11"/>
    </reaction>
</comment>
<dbReference type="SUPFAM" id="SSF51621">
    <property type="entry name" value="Phosphoenolpyruvate/pyruvate domain"/>
    <property type="match status" value="1"/>
</dbReference>
<dbReference type="UniPathway" id="UPA00028">
    <property type="reaction ID" value="UER00003"/>
</dbReference>
<keyword evidence="7" id="KW-1185">Reference proteome</keyword>
<dbReference type="GO" id="GO:0005739">
    <property type="term" value="C:mitochondrion"/>
    <property type="evidence" value="ECO:0007669"/>
    <property type="project" value="TreeGrafter"/>
</dbReference>
<dbReference type="PANTHER" id="PTHR20881">
    <property type="entry name" value="3-METHYL-2-OXOBUTANOATE HYDROXYMETHYLTRANSFERASE"/>
    <property type="match status" value="1"/>
</dbReference>
<dbReference type="EC" id="2.1.2.11" evidence="3"/>
<comment type="caution">
    <text evidence="6">The sequence shown here is derived from an EMBL/GenBank/DDBJ whole genome shotgun (WGS) entry which is preliminary data.</text>
</comment>
<dbReference type="STRING" id="2094558.A0A314XTB9"/>
<reference evidence="6 7" key="1">
    <citation type="submission" date="2018-02" db="EMBL/GenBank/DDBJ databases">
        <title>Draft genome of wild Prunus yedoensis var. nudiflora.</title>
        <authorList>
            <person name="Baek S."/>
            <person name="Kim J.-H."/>
            <person name="Choi K."/>
            <person name="Kim G.-B."/>
            <person name="Cho A."/>
            <person name="Jang H."/>
            <person name="Shin C.-H."/>
            <person name="Yu H.-J."/>
            <person name="Mun J.-H."/>
        </authorList>
    </citation>
    <scope>NUCLEOTIDE SEQUENCE [LARGE SCALE GENOMIC DNA]</scope>
    <source>
        <strain evidence="7">cv. Jeju island</strain>
        <tissue evidence="6">Leaf</tissue>
    </source>
</reference>
<dbReference type="GO" id="GO:0008168">
    <property type="term" value="F:methyltransferase activity"/>
    <property type="evidence" value="ECO:0007669"/>
    <property type="project" value="UniProtKB-KW"/>
</dbReference>
<dbReference type="GO" id="GO:0000287">
    <property type="term" value="F:magnesium ion binding"/>
    <property type="evidence" value="ECO:0007669"/>
    <property type="project" value="TreeGrafter"/>
</dbReference>
<keyword evidence="6" id="KW-0489">Methyltransferase</keyword>
<evidence type="ECO:0000256" key="3">
    <source>
        <dbReference type="ARBA" id="ARBA00012618"/>
    </source>
</evidence>
<evidence type="ECO:0000256" key="2">
    <source>
        <dbReference type="ARBA" id="ARBA00008676"/>
    </source>
</evidence>
<name>A0A314XTB9_PRUYE</name>
<dbReference type="GO" id="GO:0015940">
    <property type="term" value="P:pantothenate biosynthetic process"/>
    <property type="evidence" value="ECO:0007669"/>
    <property type="project" value="UniProtKB-UniPathway"/>
</dbReference>
<evidence type="ECO:0000256" key="4">
    <source>
        <dbReference type="ARBA" id="ARBA00022679"/>
    </source>
</evidence>
<evidence type="ECO:0000256" key="5">
    <source>
        <dbReference type="ARBA" id="ARBA00049172"/>
    </source>
</evidence>
<organism evidence="6 7">
    <name type="scientific">Prunus yedoensis var. nudiflora</name>
    <dbReference type="NCBI Taxonomy" id="2094558"/>
    <lineage>
        <taxon>Eukaryota</taxon>
        <taxon>Viridiplantae</taxon>
        <taxon>Streptophyta</taxon>
        <taxon>Embryophyta</taxon>
        <taxon>Tracheophyta</taxon>
        <taxon>Spermatophyta</taxon>
        <taxon>Magnoliopsida</taxon>
        <taxon>eudicotyledons</taxon>
        <taxon>Gunneridae</taxon>
        <taxon>Pentapetalae</taxon>
        <taxon>rosids</taxon>
        <taxon>fabids</taxon>
        <taxon>Rosales</taxon>
        <taxon>Rosaceae</taxon>
        <taxon>Amygdaloideae</taxon>
        <taxon>Amygdaleae</taxon>
        <taxon>Prunus</taxon>
    </lineage>
</organism>
<evidence type="ECO:0000313" key="6">
    <source>
        <dbReference type="EMBL" id="PQP97511.1"/>
    </source>
</evidence>
<dbReference type="AlphaFoldDB" id="A0A314XTB9"/>
<comment type="pathway">
    <text evidence="1">Cofactor biosynthesis; (R)-pantothenate biosynthesis; (R)-pantoate from 3-methyl-2-oxobutanoate: step 1/2.</text>
</comment>
<dbReference type="InterPro" id="IPR015813">
    <property type="entry name" value="Pyrv/PenolPyrv_kinase-like_dom"/>
</dbReference>
<dbReference type="InterPro" id="IPR003700">
    <property type="entry name" value="Pantoate_hydroxy_MeTrfase"/>
</dbReference>
<dbReference type="Gene3D" id="3.20.20.60">
    <property type="entry name" value="Phosphoenolpyruvate-binding domains"/>
    <property type="match status" value="1"/>
</dbReference>
<accession>A0A314XTB9</accession>
<dbReference type="Proteomes" id="UP000250321">
    <property type="component" value="Unassembled WGS sequence"/>
</dbReference>
<evidence type="ECO:0000256" key="1">
    <source>
        <dbReference type="ARBA" id="ARBA00005033"/>
    </source>
</evidence>
<dbReference type="PANTHER" id="PTHR20881:SF0">
    <property type="entry name" value="3-METHYL-2-OXOBUTANOATE HYDROXYMETHYLTRANSFERASE"/>
    <property type="match status" value="1"/>
</dbReference>
<sequence>MEEVQTSTQRKPKGVEPVKGSRIVWMLYVGVLSFTRWASPTPWGTAYDYPSAVHLGYACIDICLVGNSTAMVVHGYDTTLPITLDEMLVHCRAVAHGDLPFGCYESSTNQAVDSAVRVLKEGGMNAIKLEGGSPSRITAAKSIVEAGIVVIVGLTPQAISVLGVFRPQGRNVASTVKVVETALTLQEGCSFIGSSCVGFEFCIASAFVVEKYL</sequence>
<comment type="similarity">
    <text evidence="2">Belongs to the PanB family.</text>
</comment>
<evidence type="ECO:0000313" key="7">
    <source>
        <dbReference type="Proteomes" id="UP000250321"/>
    </source>
</evidence>
<dbReference type="GO" id="GO:0003864">
    <property type="term" value="F:3-methyl-2-oxobutanoate hydroxymethyltransferase activity"/>
    <property type="evidence" value="ECO:0007669"/>
    <property type="project" value="UniProtKB-EC"/>
</dbReference>
<dbReference type="EMBL" id="PJQY01001975">
    <property type="protein sequence ID" value="PQP97511.1"/>
    <property type="molecule type" value="Genomic_DNA"/>
</dbReference>
<keyword evidence="4 6" id="KW-0808">Transferase</keyword>
<protein>
    <recommendedName>
        <fullName evidence="3">3-methyl-2-oxobutanoate hydroxymethyltransferase</fullName>
        <ecNumber evidence="3">2.1.2.11</ecNumber>
    </recommendedName>
</protein>
<proteinExistence type="inferred from homology"/>
<dbReference type="GO" id="GO:0032259">
    <property type="term" value="P:methylation"/>
    <property type="evidence" value="ECO:0007669"/>
    <property type="project" value="UniProtKB-KW"/>
</dbReference>
<dbReference type="OrthoDB" id="425211at2759"/>
<gene>
    <name evidence="6" type="ORF">Pyn_14489</name>
</gene>
<dbReference type="InterPro" id="IPR040442">
    <property type="entry name" value="Pyrv_kinase-like_dom_sf"/>
</dbReference>
<dbReference type="Pfam" id="PF02548">
    <property type="entry name" value="Pantoate_transf"/>
    <property type="match status" value="1"/>
</dbReference>